<dbReference type="AlphaFoldDB" id="A0A0A9B006"/>
<proteinExistence type="predicted"/>
<organism evidence="1">
    <name type="scientific">Arundo donax</name>
    <name type="common">Giant reed</name>
    <name type="synonym">Donax arundinaceus</name>
    <dbReference type="NCBI Taxonomy" id="35708"/>
    <lineage>
        <taxon>Eukaryota</taxon>
        <taxon>Viridiplantae</taxon>
        <taxon>Streptophyta</taxon>
        <taxon>Embryophyta</taxon>
        <taxon>Tracheophyta</taxon>
        <taxon>Spermatophyta</taxon>
        <taxon>Magnoliopsida</taxon>
        <taxon>Liliopsida</taxon>
        <taxon>Poales</taxon>
        <taxon>Poaceae</taxon>
        <taxon>PACMAD clade</taxon>
        <taxon>Arundinoideae</taxon>
        <taxon>Arundineae</taxon>
        <taxon>Arundo</taxon>
    </lineage>
</organism>
<reference evidence="1" key="2">
    <citation type="journal article" date="2015" name="Data Brief">
        <title>Shoot transcriptome of the giant reed, Arundo donax.</title>
        <authorList>
            <person name="Barrero R.A."/>
            <person name="Guerrero F.D."/>
            <person name="Moolhuijzen P."/>
            <person name="Goolsby J.A."/>
            <person name="Tidwell J."/>
            <person name="Bellgard S.E."/>
            <person name="Bellgard M.I."/>
        </authorList>
    </citation>
    <scope>NUCLEOTIDE SEQUENCE</scope>
    <source>
        <tissue evidence="1">Shoot tissue taken approximately 20 cm above the soil surface</tissue>
    </source>
</reference>
<name>A0A0A9B006_ARUDO</name>
<accession>A0A0A9B006</accession>
<sequence length="25" mass="3110">MSKLFRLCFQQCSHLNVHQRFILPY</sequence>
<dbReference type="EMBL" id="GBRH01241214">
    <property type="protein sequence ID" value="JAD56681.1"/>
    <property type="molecule type" value="Transcribed_RNA"/>
</dbReference>
<evidence type="ECO:0000313" key="1">
    <source>
        <dbReference type="EMBL" id="JAD56681.1"/>
    </source>
</evidence>
<reference evidence="1" key="1">
    <citation type="submission" date="2014-09" db="EMBL/GenBank/DDBJ databases">
        <authorList>
            <person name="Magalhaes I.L.F."/>
            <person name="Oliveira U."/>
            <person name="Santos F.R."/>
            <person name="Vidigal T.H.D.A."/>
            <person name="Brescovit A.D."/>
            <person name="Santos A.J."/>
        </authorList>
    </citation>
    <scope>NUCLEOTIDE SEQUENCE</scope>
    <source>
        <tissue evidence="1">Shoot tissue taken approximately 20 cm above the soil surface</tissue>
    </source>
</reference>
<protein>
    <submittedName>
        <fullName evidence="1">Uncharacterized protein</fullName>
    </submittedName>
</protein>